<accession>A0ABN9CR58</accession>
<evidence type="ECO:0000313" key="1">
    <source>
        <dbReference type="EMBL" id="CAI9561616.1"/>
    </source>
</evidence>
<dbReference type="EMBL" id="CATNWA010011363">
    <property type="protein sequence ID" value="CAI9561616.1"/>
    <property type="molecule type" value="Genomic_DNA"/>
</dbReference>
<proteinExistence type="predicted"/>
<sequence length="40" mass="4665">MKATFLETLKCQDKGRTDNLETLALPEGPGCPWYHFHRLF</sequence>
<keyword evidence="2" id="KW-1185">Reference proteome</keyword>
<dbReference type="Proteomes" id="UP001162483">
    <property type="component" value="Unassembled WGS sequence"/>
</dbReference>
<protein>
    <submittedName>
        <fullName evidence="1">Uncharacterized protein</fullName>
    </submittedName>
</protein>
<evidence type="ECO:0000313" key="2">
    <source>
        <dbReference type="Proteomes" id="UP001162483"/>
    </source>
</evidence>
<organism evidence="1 2">
    <name type="scientific">Staurois parvus</name>
    <dbReference type="NCBI Taxonomy" id="386267"/>
    <lineage>
        <taxon>Eukaryota</taxon>
        <taxon>Metazoa</taxon>
        <taxon>Chordata</taxon>
        <taxon>Craniata</taxon>
        <taxon>Vertebrata</taxon>
        <taxon>Euteleostomi</taxon>
        <taxon>Amphibia</taxon>
        <taxon>Batrachia</taxon>
        <taxon>Anura</taxon>
        <taxon>Neobatrachia</taxon>
        <taxon>Ranoidea</taxon>
        <taxon>Ranidae</taxon>
        <taxon>Staurois</taxon>
    </lineage>
</organism>
<reference evidence="1" key="1">
    <citation type="submission" date="2023-05" db="EMBL/GenBank/DDBJ databases">
        <authorList>
            <person name="Stuckert A."/>
        </authorList>
    </citation>
    <scope>NUCLEOTIDE SEQUENCE</scope>
</reference>
<comment type="caution">
    <text evidence="1">The sequence shown here is derived from an EMBL/GenBank/DDBJ whole genome shotgun (WGS) entry which is preliminary data.</text>
</comment>
<gene>
    <name evidence="1" type="ORF">SPARVUS_LOCUS5463134</name>
</gene>
<name>A0ABN9CR58_9NEOB</name>